<dbReference type="GO" id="GO:0000146">
    <property type="term" value="F:microfilament motor activity"/>
    <property type="evidence" value="ECO:0007669"/>
    <property type="project" value="TreeGrafter"/>
</dbReference>
<comment type="subcellular location">
    <subcellularLocation>
        <location evidence="1">Cytoplasm</location>
    </subcellularLocation>
</comment>
<dbReference type="GO" id="GO:0051015">
    <property type="term" value="F:actin filament binding"/>
    <property type="evidence" value="ECO:0007669"/>
    <property type="project" value="InterPro"/>
</dbReference>
<dbReference type="Gene3D" id="1.10.10.820">
    <property type="match status" value="1"/>
</dbReference>
<dbReference type="Gene3D" id="3.40.850.10">
    <property type="entry name" value="Kinesin motor domain"/>
    <property type="match status" value="1"/>
</dbReference>
<dbReference type="WBParaSite" id="PgR005X_g033_t02">
    <property type="protein sequence ID" value="PgR005X_g033_t02"/>
    <property type="gene ID" value="PgR005X_g033"/>
</dbReference>
<feature type="region of interest" description="Actin-binding" evidence="10">
    <location>
        <begin position="660"/>
        <end position="682"/>
    </location>
</feature>
<dbReference type="FunFam" id="1.20.58.530:FF:000006">
    <property type="entry name" value="Putative unconventional myosin-VI"/>
    <property type="match status" value="1"/>
</dbReference>
<dbReference type="GO" id="GO:0005886">
    <property type="term" value="C:plasma membrane"/>
    <property type="evidence" value="ECO:0007669"/>
    <property type="project" value="TreeGrafter"/>
</dbReference>
<dbReference type="InterPro" id="IPR032412">
    <property type="entry name" value="Myosin-VI_CBD"/>
</dbReference>
<dbReference type="Gene3D" id="1.20.120.720">
    <property type="entry name" value="Myosin VI head, motor domain, U50 subdomain"/>
    <property type="match status" value="1"/>
</dbReference>
<evidence type="ECO:0000256" key="10">
    <source>
        <dbReference type="PROSITE-ProRule" id="PRU00782"/>
    </source>
</evidence>
<keyword evidence="2" id="KW-0963">Cytoplasm</keyword>
<keyword evidence="9 10" id="KW-0009">Actin-binding</keyword>
<evidence type="ECO:0000313" key="14">
    <source>
        <dbReference type="WBParaSite" id="PgR005X_g033_t02"/>
    </source>
</evidence>
<dbReference type="InterPro" id="IPR008989">
    <property type="entry name" value="Myosin_S1_N"/>
</dbReference>
<keyword evidence="6" id="KW-0112">Calmodulin-binding</keyword>
<dbReference type="InterPro" id="IPR036114">
    <property type="entry name" value="MYSc_Myo6"/>
</dbReference>
<evidence type="ECO:0000256" key="11">
    <source>
        <dbReference type="SAM" id="MobiDB-lite"/>
    </source>
</evidence>
<dbReference type="Gene3D" id="3.30.70.1590">
    <property type="match status" value="1"/>
</dbReference>
<dbReference type="SUPFAM" id="SSF52540">
    <property type="entry name" value="P-loop containing nucleoside triphosphate hydrolases"/>
    <property type="match status" value="1"/>
</dbReference>
<keyword evidence="8 10" id="KW-0505">Motor protein</keyword>
<dbReference type="PROSITE" id="PS50096">
    <property type="entry name" value="IQ"/>
    <property type="match status" value="1"/>
</dbReference>
<dbReference type="InterPro" id="IPR000048">
    <property type="entry name" value="IQ_motif_EF-hand-BS"/>
</dbReference>
<dbReference type="GO" id="GO:0005524">
    <property type="term" value="F:ATP binding"/>
    <property type="evidence" value="ECO:0007669"/>
    <property type="project" value="UniProtKB-UniRule"/>
</dbReference>
<dbReference type="PRINTS" id="PR00193">
    <property type="entry name" value="MYOSINHEAVY"/>
</dbReference>
<evidence type="ECO:0000256" key="7">
    <source>
        <dbReference type="ARBA" id="ARBA00023123"/>
    </source>
</evidence>
<evidence type="ECO:0000256" key="1">
    <source>
        <dbReference type="ARBA" id="ARBA00004496"/>
    </source>
</evidence>
<dbReference type="Proteomes" id="UP000887569">
    <property type="component" value="Unplaced"/>
</dbReference>
<dbReference type="PROSITE" id="PS51456">
    <property type="entry name" value="MYOSIN_MOTOR"/>
    <property type="match status" value="1"/>
</dbReference>
<dbReference type="GO" id="GO:0030139">
    <property type="term" value="C:endocytic vesicle"/>
    <property type="evidence" value="ECO:0007669"/>
    <property type="project" value="TreeGrafter"/>
</dbReference>
<evidence type="ECO:0000256" key="8">
    <source>
        <dbReference type="ARBA" id="ARBA00023175"/>
    </source>
</evidence>
<evidence type="ECO:0000256" key="4">
    <source>
        <dbReference type="ARBA" id="ARBA00022741"/>
    </source>
</evidence>
<keyword evidence="4 10" id="KW-0547">Nucleotide-binding</keyword>
<evidence type="ECO:0000256" key="2">
    <source>
        <dbReference type="ARBA" id="ARBA00022490"/>
    </source>
</evidence>
<dbReference type="InterPro" id="IPR027417">
    <property type="entry name" value="P-loop_NTPase"/>
</dbReference>
<evidence type="ECO:0000259" key="12">
    <source>
        <dbReference type="PROSITE" id="PS51456"/>
    </source>
</evidence>
<dbReference type="InterPro" id="IPR049016">
    <property type="entry name" value="MYO6_lever"/>
</dbReference>
<dbReference type="PANTHER" id="PTHR13140:SF745">
    <property type="entry name" value="UNCONVENTIONAL MYOSIN-VI"/>
    <property type="match status" value="1"/>
</dbReference>
<dbReference type="CDD" id="cd21759">
    <property type="entry name" value="CBD_MYO6-like"/>
    <property type="match status" value="1"/>
</dbReference>
<feature type="binding site" evidence="10">
    <location>
        <begin position="158"/>
        <end position="165"/>
    </location>
    <ligand>
        <name>ATP</name>
        <dbReference type="ChEBI" id="CHEBI:30616"/>
    </ligand>
</feature>
<dbReference type="CDD" id="cd22249">
    <property type="entry name" value="UDM1_RNF168_RNF169-like"/>
    <property type="match status" value="1"/>
</dbReference>
<evidence type="ECO:0000313" key="13">
    <source>
        <dbReference type="Proteomes" id="UP000887569"/>
    </source>
</evidence>
<dbReference type="AlphaFoldDB" id="A0A915AFX4"/>
<dbReference type="GO" id="GO:0030048">
    <property type="term" value="P:actin filament-based movement"/>
    <property type="evidence" value="ECO:0007669"/>
    <property type="project" value="TreeGrafter"/>
</dbReference>
<keyword evidence="3" id="KW-0597">Phosphoprotein</keyword>
<proteinExistence type="inferred from homology"/>
<evidence type="ECO:0000256" key="9">
    <source>
        <dbReference type="ARBA" id="ARBA00023203"/>
    </source>
</evidence>
<dbReference type="PANTHER" id="PTHR13140">
    <property type="entry name" value="MYOSIN"/>
    <property type="match status" value="1"/>
</dbReference>
<protein>
    <submittedName>
        <fullName evidence="14">Myosin motor domain-containing protein</fullName>
    </submittedName>
</protein>
<feature type="region of interest" description="Disordered" evidence="11">
    <location>
        <begin position="989"/>
        <end position="1008"/>
    </location>
</feature>
<sequence length="1234" mass="141383">MPSLEISKEGFGRLVWVRDASKGFVLGRLRDIGSETMTVEPLDGNPHVVASYNDVLPAEEDRKKDVDDNCALMYLNEATLLNNCRLRYMKKQIYTYIANILISINPYEQIHDLYSSPTIKKYQGKSLGQLAPHIFAIADKAYRDMKRFYKSQSIIVSGESGAGKTESQKYILRYLCELWGSTAGTVQQRILETNPILEAFGNAKTLRNNNSSRFGKFVEIHFGSKYMVAGGFVSHYLLEKSRICKQQPGERNYHIFYQLIAGADAQLAKKLALKDANSFNYLKGCAQFFTSSSTAPKIPKERRSSKKSDLHDGLVDDYADFQKLRSALLSIGLNANDLNNVFQIIAALLHLGNVHFVDNADDRKGGCMVDAESEESLQLGASLLGIDPVELRHGLISRIMQSKAGAMGTIIRVPLKTYEAAAARDALAKAVYSKLFDSIVAHINKCIPFGDSVAYIGVLDIAGFEFFTVNSFEQFCINYCNEKLQQFFNDRILKEEQELYEKEGLHVPHIEYCDNQDCIELFEQRTSGLLDMLDEEARLPCPSAQHFTAAVHKQHLNHFRLATPRKSKLREHRDMRDDEGFLIRHYAGSVCYQTALFLEKNNDALHASLEMLVENSSITFIQGLFAKKESEDQSVGNRGRTTSSNKLITASVSSKFRAQLRILLKKLETTGTHFVRCIKPNSEMRAGLFEGPQILSQLECSGMMSVLKLMHQGYPSRTVFADLYETYQSCLPPHLARLHPRLFCKCLFRALGLNEHDYKFGLTKVFFRPGKFAEFDQMIRQDKEQMKRLIDKVQSWLLRFRWRKAQYGALSCIKLKNKILYRAAALIKIQSATRGYLARKEYRARLLMYRRALALSRRQSELTDVMKRLSAASQKKWSATITETETYIDNFVHAIKMGGLSREGEMESRYNTAVRKLDSVLSSLRQQVASDERERIKQMEEKMRLQKEKEERERREAEQLEKIRAEKRLLEERRQREEEALLKQQAELEAQRKAQEEEREKRARHQEQMRLDEELAKRLAHEDHRVHVVESCASLSATEKVTKSKGQYDLSEWKYVDLRDAVNTTTDIKFIEAVRDEFHRRLRMLQQWKERNQACNEHLAPRAPISILEPAGNVIVGNRAQTSSNIQRYFKVPFVHVADHRRDGTKNGLIKGGMWYAHFDGQWVARQMEICSNKNPVLLIAGRDDVEMCEMPLDDTLLTRKKGAEILADEFDALWLAHGGPPYHIGTAHNKRTA</sequence>
<dbReference type="InterPro" id="IPR036961">
    <property type="entry name" value="Kinesin_motor_dom_sf"/>
</dbReference>
<dbReference type="Gene3D" id="2.30.30.360">
    <property type="entry name" value="Myosin S1 fragment, N-terminal"/>
    <property type="match status" value="1"/>
</dbReference>
<dbReference type="SMART" id="SM00015">
    <property type="entry name" value="IQ"/>
    <property type="match status" value="2"/>
</dbReference>
<dbReference type="Pfam" id="PF16521">
    <property type="entry name" value="Myosin-VI_CBD"/>
    <property type="match status" value="1"/>
</dbReference>
<feature type="domain" description="Myosin motor" evidence="12">
    <location>
        <begin position="64"/>
        <end position="780"/>
    </location>
</feature>
<evidence type="ECO:0000256" key="3">
    <source>
        <dbReference type="ARBA" id="ARBA00022553"/>
    </source>
</evidence>
<keyword evidence="7 10" id="KW-0518">Myosin</keyword>
<dbReference type="SMART" id="SM00242">
    <property type="entry name" value="MYSc"/>
    <property type="match status" value="1"/>
</dbReference>
<keyword evidence="13" id="KW-1185">Reference proteome</keyword>
<accession>A0A915AFX4</accession>
<dbReference type="Pfam" id="PF21521">
    <property type="entry name" value="MYO6_lever"/>
    <property type="match status" value="1"/>
</dbReference>
<organism evidence="13 14">
    <name type="scientific">Parascaris univalens</name>
    <name type="common">Nematode worm</name>
    <dbReference type="NCBI Taxonomy" id="6257"/>
    <lineage>
        <taxon>Eukaryota</taxon>
        <taxon>Metazoa</taxon>
        <taxon>Ecdysozoa</taxon>
        <taxon>Nematoda</taxon>
        <taxon>Chromadorea</taxon>
        <taxon>Rhabditida</taxon>
        <taxon>Spirurina</taxon>
        <taxon>Ascaridomorpha</taxon>
        <taxon>Ascaridoidea</taxon>
        <taxon>Ascarididae</taxon>
        <taxon>Parascaris</taxon>
    </lineage>
</organism>
<dbReference type="CDD" id="cd01382">
    <property type="entry name" value="MYSc_Myo6"/>
    <property type="match status" value="1"/>
</dbReference>
<evidence type="ECO:0000256" key="6">
    <source>
        <dbReference type="ARBA" id="ARBA00022860"/>
    </source>
</evidence>
<evidence type="ECO:0000256" key="5">
    <source>
        <dbReference type="ARBA" id="ARBA00022840"/>
    </source>
</evidence>
<dbReference type="Gene3D" id="6.10.220.10">
    <property type="match status" value="1"/>
</dbReference>
<reference evidence="14" key="1">
    <citation type="submission" date="2022-11" db="UniProtKB">
        <authorList>
            <consortium name="WormBaseParasite"/>
        </authorList>
    </citation>
    <scope>IDENTIFICATION</scope>
</reference>
<dbReference type="FunFam" id="3.40.850.10:FF:000018">
    <property type="entry name" value="unconventional myosin-VI isoform X1"/>
    <property type="match status" value="1"/>
</dbReference>
<dbReference type="GO" id="GO:0016459">
    <property type="term" value="C:myosin complex"/>
    <property type="evidence" value="ECO:0007669"/>
    <property type="project" value="UniProtKB-KW"/>
</dbReference>
<dbReference type="GO" id="GO:0007015">
    <property type="term" value="P:actin filament organization"/>
    <property type="evidence" value="ECO:0007669"/>
    <property type="project" value="TreeGrafter"/>
</dbReference>
<dbReference type="Gene3D" id="1.20.58.530">
    <property type="match status" value="1"/>
</dbReference>
<keyword evidence="5 10" id="KW-0067">ATP-binding</keyword>
<dbReference type="GO" id="GO:0005516">
    <property type="term" value="F:calmodulin binding"/>
    <property type="evidence" value="ECO:0007669"/>
    <property type="project" value="UniProtKB-KW"/>
</dbReference>
<comment type="similarity">
    <text evidence="10">Belongs to the TRAFAC class myosin-kinesin ATPase superfamily. Myosin family.</text>
</comment>
<dbReference type="Pfam" id="PF00063">
    <property type="entry name" value="Myosin_head"/>
    <property type="match status" value="1"/>
</dbReference>
<dbReference type="InterPro" id="IPR001609">
    <property type="entry name" value="Myosin_head_motor_dom-like"/>
</dbReference>
<name>A0A915AFX4_PARUN</name>